<dbReference type="PANTHER" id="PTHR31480">
    <property type="entry name" value="BIFUNCTIONAL LYCOPENE CYCLASE/PHYTOENE SYNTHASE"/>
    <property type="match status" value="1"/>
</dbReference>
<dbReference type="PROSITE" id="PS01045">
    <property type="entry name" value="SQUALEN_PHYTOEN_SYN_2"/>
    <property type="match status" value="1"/>
</dbReference>
<dbReference type="OrthoDB" id="9807580at2"/>
<dbReference type="GO" id="GO:0051996">
    <property type="term" value="F:squalene synthase [NAD(P)H] activity"/>
    <property type="evidence" value="ECO:0007669"/>
    <property type="project" value="InterPro"/>
</dbReference>
<sequence length="282" mass="32161">MLPLEYCRHKAAESKSSFLAGFRFLPQPKRDAMTVLYAFCRELDDVVDDCSDRHVAQTTLNWWRIELAKVFGSETPEHPVCRALKTVAADFGLPQEELEDIINGMQMDLEHARYGRFEDLKLYCYRVAGVVGRLIARILGFRRPETLQYAETLGLALQLTNIIRDVGEDARNGRIYLPTEELQRFNVPAQVLMQRTPTPEFAALMDFQVNRARDTYREAVALLPSEDKKSQKAGLVMGSIYYALLNEIAADGAQNVLKYKIAIPSPRKKRIALKTWLFGFNP</sequence>
<dbReference type="SFLD" id="SFLDS00005">
    <property type="entry name" value="Isoprenoid_Synthase_Type_I"/>
    <property type="match status" value="1"/>
</dbReference>
<dbReference type="SUPFAM" id="SSF48576">
    <property type="entry name" value="Terpenoid synthases"/>
    <property type="match status" value="1"/>
</dbReference>
<dbReference type="GO" id="GO:0004311">
    <property type="term" value="F:geranylgeranyl diphosphate synthase activity"/>
    <property type="evidence" value="ECO:0007669"/>
    <property type="project" value="InterPro"/>
</dbReference>
<evidence type="ECO:0000313" key="3">
    <source>
        <dbReference type="Proteomes" id="UP000193303"/>
    </source>
</evidence>
<dbReference type="InterPro" id="IPR033904">
    <property type="entry name" value="Trans_IPPS_HH"/>
</dbReference>
<reference evidence="3" key="1">
    <citation type="submission" date="2017-01" db="EMBL/GenBank/DDBJ databases">
        <authorList>
            <person name="Mah S.A."/>
            <person name="Swanson W.J."/>
            <person name="Moy G.W."/>
            <person name="Vacquier V.D."/>
        </authorList>
    </citation>
    <scope>NUCLEOTIDE SEQUENCE [LARGE SCALE GENOMIC DNA]</scope>
    <source>
        <strain evidence="3">124861</strain>
    </source>
</reference>
<evidence type="ECO:0000313" key="2">
    <source>
        <dbReference type="EMBL" id="OSI24310.1"/>
    </source>
</evidence>
<dbReference type="Proteomes" id="UP000193303">
    <property type="component" value="Unassembled WGS sequence"/>
</dbReference>
<dbReference type="CDD" id="cd00683">
    <property type="entry name" value="Trans_IPPS_HH"/>
    <property type="match status" value="1"/>
</dbReference>
<gene>
    <name evidence="2" type="ORF">BV912_02930</name>
</gene>
<accession>A0A1X3DKW7</accession>
<proteinExistence type="predicted"/>
<dbReference type="NCBIfam" id="TIGR03465">
    <property type="entry name" value="HpnD"/>
    <property type="match status" value="1"/>
</dbReference>
<comment type="caution">
    <text evidence="2">The sequence shown here is derived from an EMBL/GenBank/DDBJ whole genome shotgun (WGS) entry which is preliminary data.</text>
</comment>
<dbReference type="Pfam" id="PF00494">
    <property type="entry name" value="SQS_PSY"/>
    <property type="match status" value="1"/>
</dbReference>
<dbReference type="GO" id="GO:0016117">
    <property type="term" value="P:carotenoid biosynthetic process"/>
    <property type="evidence" value="ECO:0007669"/>
    <property type="project" value="InterPro"/>
</dbReference>
<dbReference type="SFLD" id="SFLDG01018">
    <property type="entry name" value="Squalene/Phytoene_Synthase_Lik"/>
    <property type="match status" value="1"/>
</dbReference>
<organism evidence="2 3">
    <name type="scientific">Neisseria dumasiana</name>
    <dbReference type="NCBI Taxonomy" id="1931275"/>
    <lineage>
        <taxon>Bacteria</taxon>
        <taxon>Pseudomonadati</taxon>
        <taxon>Pseudomonadota</taxon>
        <taxon>Betaproteobacteria</taxon>
        <taxon>Neisseriales</taxon>
        <taxon>Neisseriaceae</taxon>
        <taxon>Neisseria</taxon>
    </lineage>
</organism>
<dbReference type="EMBL" id="MTAB01000004">
    <property type="protein sequence ID" value="OSI24310.1"/>
    <property type="molecule type" value="Genomic_DNA"/>
</dbReference>
<dbReference type="Gene3D" id="1.10.600.10">
    <property type="entry name" value="Farnesyl Diphosphate Synthase"/>
    <property type="match status" value="1"/>
</dbReference>
<dbReference type="SFLD" id="SFLDG01212">
    <property type="entry name" value="Phytoene_synthase_like"/>
    <property type="match status" value="1"/>
</dbReference>
<dbReference type="InterPro" id="IPR017828">
    <property type="entry name" value="SQ_synth_HpnD-like"/>
</dbReference>
<dbReference type="InterPro" id="IPR002060">
    <property type="entry name" value="Squ/phyt_synthse"/>
</dbReference>
<dbReference type="AlphaFoldDB" id="A0A1X3DKW7"/>
<dbReference type="STRING" id="1931275.BV914_10935"/>
<dbReference type="InterPro" id="IPR044843">
    <property type="entry name" value="Trans_IPPS_bact-type"/>
</dbReference>
<dbReference type="InterPro" id="IPR008949">
    <property type="entry name" value="Isoprenoid_synthase_dom_sf"/>
</dbReference>
<dbReference type="RefSeq" id="WP_085358260.1">
    <property type="nucleotide sequence ID" value="NZ_MTAB01000004.1"/>
</dbReference>
<protein>
    <submittedName>
        <fullName evidence="2">Squalene synthase HpnD</fullName>
    </submittedName>
</protein>
<dbReference type="InterPro" id="IPR019845">
    <property type="entry name" value="Squalene/phytoene_synthase_CS"/>
</dbReference>
<name>A0A1X3DKW7_9NEIS</name>
<keyword evidence="1" id="KW-0808">Transferase</keyword>
<evidence type="ECO:0000256" key="1">
    <source>
        <dbReference type="ARBA" id="ARBA00022679"/>
    </source>
</evidence>